<dbReference type="Proteomes" id="UP000029707">
    <property type="component" value="Unassembled WGS sequence"/>
</dbReference>
<dbReference type="STRING" id="425400.LS65_04800"/>
<comment type="catalytic activity">
    <reaction evidence="2 4">
        <text>L-methionyl-[protein] + [thioredoxin]-disulfide + H2O = L-methionyl-(S)-S-oxide-[protein] + [thioredoxin]-dithiol</text>
        <dbReference type="Rhea" id="RHEA:14217"/>
        <dbReference type="Rhea" id="RHEA-COMP:10698"/>
        <dbReference type="Rhea" id="RHEA-COMP:10700"/>
        <dbReference type="Rhea" id="RHEA-COMP:12313"/>
        <dbReference type="Rhea" id="RHEA-COMP:12315"/>
        <dbReference type="ChEBI" id="CHEBI:15377"/>
        <dbReference type="ChEBI" id="CHEBI:16044"/>
        <dbReference type="ChEBI" id="CHEBI:29950"/>
        <dbReference type="ChEBI" id="CHEBI:44120"/>
        <dbReference type="ChEBI" id="CHEBI:50058"/>
        <dbReference type="EC" id="1.8.4.11"/>
    </reaction>
</comment>
<keyword evidence="1 4" id="KW-0560">Oxidoreductase</keyword>
<protein>
    <recommendedName>
        <fullName evidence="4">Peptide methionine sulfoxide reductase MsrA</fullName>
        <shortName evidence="4">Protein-methionine-S-oxide reductase</shortName>
        <ecNumber evidence="4">1.8.4.11</ecNumber>
    </recommendedName>
    <alternativeName>
        <fullName evidence="4">Peptide-methionine (S)-S-oxide reductase</fullName>
        <shortName evidence="4">Peptide Met(O) reductase</shortName>
    </alternativeName>
</protein>
<dbReference type="OrthoDB" id="4174719at2"/>
<accession>A0A4U8TNT8</accession>
<comment type="catalytic activity">
    <reaction evidence="3 4">
        <text>[thioredoxin]-disulfide + L-methionine + H2O = L-methionine (S)-S-oxide + [thioredoxin]-dithiol</text>
        <dbReference type="Rhea" id="RHEA:19993"/>
        <dbReference type="Rhea" id="RHEA-COMP:10698"/>
        <dbReference type="Rhea" id="RHEA-COMP:10700"/>
        <dbReference type="ChEBI" id="CHEBI:15377"/>
        <dbReference type="ChEBI" id="CHEBI:29950"/>
        <dbReference type="ChEBI" id="CHEBI:50058"/>
        <dbReference type="ChEBI" id="CHEBI:57844"/>
        <dbReference type="ChEBI" id="CHEBI:58772"/>
        <dbReference type="EC" id="1.8.4.11"/>
    </reaction>
</comment>
<evidence type="ECO:0000313" key="6">
    <source>
        <dbReference type="EMBL" id="TLE02270.1"/>
    </source>
</evidence>
<organism evidence="6 7">
    <name type="scientific">Helicobacter japonicus</name>
    <dbReference type="NCBI Taxonomy" id="425400"/>
    <lineage>
        <taxon>Bacteria</taxon>
        <taxon>Pseudomonadati</taxon>
        <taxon>Campylobacterota</taxon>
        <taxon>Epsilonproteobacteria</taxon>
        <taxon>Campylobacterales</taxon>
        <taxon>Helicobacteraceae</taxon>
        <taxon>Helicobacter</taxon>
    </lineage>
</organism>
<dbReference type="HAMAP" id="MF_01401">
    <property type="entry name" value="MsrA"/>
    <property type="match status" value="1"/>
</dbReference>
<evidence type="ECO:0000256" key="2">
    <source>
        <dbReference type="ARBA" id="ARBA00047806"/>
    </source>
</evidence>
<dbReference type="PANTHER" id="PTHR42799">
    <property type="entry name" value="MITOCHONDRIAL PEPTIDE METHIONINE SULFOXIDE REDUCTASE"/>
    <property type="match status" value="1"/>
</dbReference>
<gene>
    <name evidence="4 6" type="primary">msrA</name>
    <name evidence="6" type="ORF">LS65_003825</name>
</gene>
<feature type="active site" evidence="4">
    <location>
        <position position="10"/>
    </location>
</feature>
<sequence length="165" mass="18969">MAVIYLAGGCFWGIQGYFDKLKGTLYSQVGYANSAVRNPSYEFVCSGNSRAAEALELYYDENLLPLREIVGRFLSIINPCALNFQGNDIGTQYRNGVYFVRESDESIIRESLRQWEKKHNAKAVTEVEQLQNFYPAESYHQKYLEKNPLGYCHIDIESALKLWND</sequence>
<dbReference type="InterPro" id="IPR002569">
    <property type="entry name" value="Met_Sox_Rdtase_MsrA_dom"/>
</dbReference>
<proteinExistence type="inferred from homology"/>
<comment type="function">
    <text evidence="4">Has an important function as a repair enzyme for proteins that have been inactivated by oxidation. Catalyzes the reversible oxidation-reduction of methionine sulfoxide in proteins to methionine.</text>
</comment>
<evidence type="ECO:0000256" key="1">
    <source>
        <dbReference type="ARBA" id="ARBA00023002"/>
    </source>
</evidence>
<evidence type="ECO:0000313" key="7">
    <source>
        <dbReference type="Proteomes" id="UP000029707"/>
    </source>
</evidence>
<dbReference type="AlphaFoldDB" id="A0A4U8TNT8"/>
<dbReference type="EMBL" id="JRMQ02000003">
    <property type="protein sequence ID" value="TLE02270.1"/>
    <property type="molecule type" value="Genomic_DNA"/>
</dbReference>
<dbReference type="InterPro" id="IPR050162">
    <property type="entry name" value="MsrA_MetSO_reductase"/>
</dbReference>
<evidence type="ECO:0000256" key="3">
    <source>
        <dbReference type="ARBA" id="ARBA00048782"/>
    </source>
</evidence>
<dbReference type="SUPFAM" id="SSF55068">
    <property type="entry name" value="Peptide methionine sulfoxide reductase"/>
    <property type="match status" value="1"/>
</dbReference>
<evidence type="ECO:0000259" key="5">
    <source>
        <dbReference type="Pfam" id="PF01625"/>
    </source>
</evidence>
<name>A0A4U8TNT8_9HELI</name>
<dbReference type="PANTHER" id="PTHR42799:SF2">
    <property type="entry name" value="MITOCHONDRIAL PEPTIDE METHIONINE SULFOXIDE REDUCTASE"/>
    <property type="match status" value="1"/>
</dbReference>
<comment type="similarity">
    <text evidence="4">Belongs to the MsrA Met sulfoxide reductase family.</text>
</comment>
<dbReference type="GO" id="GO:0034599">
    <property type="term" value="P:cellular response to oxidative stress"/>
    <property type="evidence" value="ECO:0007669"/>
    <property type="project" value="TreeGrafter"/>
</dbReference>
<dbReference type="RefSeq" id="WP_034361627.1">
    <property type="nucleotide sequence ID" value="NZ_CAJUDB010000002.1"/>
</dbReference>
<dbReference type="GO" id="GO:0033744">
    <property type="term" value="F:L-methionine:thioredoxin-disulfide S-oxidoreductase activity"/>
    <property type="evidence" value="ECO:0007669"/>
    <property type="project" value="RHEA"/>
</dbReference>
<dbReference type="Gene3D" id="3.30.1060.10">
    <property type="entry name" value="Peptide methionine sulphoxide reductase MsrA"/>
    <property type="match status" value="1"/>
</dbReference>
<dbReference type="GO" id="GO:0005737">
    <property type="term" value="C:cytoplasm"/>
    <property type="evidence" value="ECO:0007669"/>
    <property type="project" value="TreeGrafter"/>
</dbReference>
<evidence type="ECO:0000256" key="4">
    <source>
        <dbReference type="HAMAP-Rule" id="MF_01401"/>
    </source>
</evidence>
<dbReference type="GO" id="GO:0008113">
    <property type="term" value="F:peptide-methionine (S)-S-oxide reductase activity"/>
    <property type="evidence" value="ECO:0007669"/>
    <property type="project" value="UniProtKB-UniRule"/>
</dbReference>
<dbReference type="Pfam" id="PF01625">
    <property type="entry name" value="PMSR"/>
    <property type="match status" value="1"/>
</dbReference>
<comment type="caution">
    <text evidence="6">The sequence shown here is derived from an EMBL/GenBank/DDBJ whole genome shotgun (WGS) entry which is preliminary data.</text>
</comment>
<keyword evidence="7" id="KW-1185">Reference proteome</keyword>
<dbReference type="NCBIfam" id="TIGR00401">
    <property type="entry name" value="msrA"/>
    <property type="match status" value="1"/>
</dbReference>
<dbReference type="EC" id="1.8.4.11" evidence="4"/>
<reference evidence="6 7" key="1">
    <citation type="journal article" date="2014" name="Genome Announc.">
        <title>Draft genome sequences of eight enterohepatic helicobacter species isolated from both laboratory and wild rodents.</title>
        <authorList>
            <person name="Sheh A."/>
            <person name="Shen Z."/>
            <person name="Fox J.G."/>
        </authorList>
    </citation>
    <scope>NUCLEOTIDE SEQUENCE [LARGE SCALE GENOMIC DNA]</scope>
    <source>
        <strain evidence="6 7">MIT 01-6451</strain>
    </source>
</reference>
<feature type="domain" description="Peptide methionine sulphoxide reductase MsrA" evidence="5">
    <location>
        <begin position="4"/>
        <end position="153"/>
    </location>
</feature>
<dbReference type="InterPro" id="IPR036509">
    <property type="entry name" value="Met_Sox_Rdtase_MsrA_sf"/>
</dbReference>